<keyword evidence="5" id="KW-1185">Reference proteome</keyword>
<dbReference type="AlphaFoldDB" id="A0ABC8RYU9"/>
<feature type="region of interest" description="Disordered" evidence="2">
    <location>
        <begin position="68"/>
        <end position="126"/>
    </location>
</feature>
<dbReference type="EMBL" id="CAUOFW020002873">
    <property type="protein sequence ID" value="CAK9156533.1"/>
    <property type="molecule type" value="Genomic_DNA"/>
</dbReference>
<evidence type="ECO:0000313" key="3">
    <source>
        <dbReference type="EMBL" id="CAK9150156.1"/>
    </source>
</evidence>
<comment type="caution">
    <text evidence="3">The sequence shown here is derived from an EMBL/GenBank/DDBJ whole genome shotgun (WGS) entry which is preliminary data.</text>
</comment>
<evidence type="ECO:0000256" key="2">
    <source>
        <dbReference type="SAM" id="MobiDB-lite"/>
    </source>
</evidence>
<keyword evidence="1" id="KW-0175">Coiled coil</keyword>
<name>A0ABC8RYU9_9AQUA</name>
<proteinExistence type="predicted"/>
<feature type="compositionally biased region" description="Basic and acidic residues" evidence="2">
    <location>
        <begin position="74"/>
        <end position="100"/>
    </location>
</feature>
<reference evidence="3 5" key="1">
    <citation type="submission" date="2024-02" db="EMBL/GenBank/DDBJ databases">
        <authorList>
            <person name="Vignale AGUSTIN F."/>
            <person name="Sosa J E."/>
            <person name="Modenutti C."/>
        </authorList>
    </citation>
    <scope>NUCLEOTIDE SEQUENCE [LARGE SCALE GENOMIC DNA]</scope>
</reference>
<evidence type="ECO:0000313" key="4">
    <source>
        <dbReference type="EMBL" id="CAK9156533.1"/>
    </source>
</evidence>
<feature type="compositionally biased region" description="Basic residues" evidence="2">
    <location>
        <begin position="110"/>
        <end position="120"/>
    </location>
</feature>
<feature type="coiled-coil region" evidence="1">
    <location>
        <begin position="7"/>
        <end position="55"/>
    </location>
</feature>
<evidence type="ECO:0000256" key="1">
    <source>
        <dbReference type="SAM" id="Coils"/>
    </source>
</evidence>
<organism evidence="3 5">
    <name type="scientific">Ilex paraguariensis</name>
    <name type="common">yerba mate</name>
    <dbReference type="NCBI Taxonomy" id="185542"/>
    <lineage>
        <taxon>Eukaryota</taxon>
        <taxon>Viridiplantae</taxon>
        <taxon>Streptophyta</taxon>
        <taxon>Embryophyta</taxon>
        <taxon>Tracheophyta</taxon>
        <taxon>Spermatophyta</taxon>
        <taxon>Magnoliopsida</taxon>
        <taxon>eudicotyledons</taxon>
        <taxon>Gunneridae</taxon>
        <taxon>Pentapetalae</taxon>
        <taxon>asterids</taxon>
        <taxon>campanulids</taxon>
        <taxon>Aquifoliales</taxon>
        <taxon>Aquifoliaceae</taxon>
        <taxon>Ilex</taxon>
    </lineage>
</organism>
<dbReference type="EMBL" id="CAUOFW020001984">
    <property type="protein sequence ID" value="CAK9150156.1"/>
    <property type="molecule type" value="Genomic_DNA"/>
</dbReference>
<dbReference type="Proteomes" id="UP001642360">
    <property type="component" value="Unassembled WGS sequence"/>
</dbReference>
<sequence>MVSDIQILDLESSVEQKRKEKDTSKAENVQLKQIVARLESEKEEMVEQINELSVHVITQQYQTAHVHKVLPHSAENKGKEKSTVKKRGGEVEETKRDPMQLKKVQMSMVRKLKAKERKRKKDADYE</sequence>
<protein>
    <submittedName>
        <fullName evidence="3">Uncharacterized protein</fullName>
    </submittedName>
</protein>
<evidence type="ECO:0000313" key="5">
    <source>
        <dbReference type="Proteomes" id="UP001642360"/>
    </source>
</evidence>
<accession>A0ABC8RYU9</accession>
<gene>
    <name evidence="3" type="ORF">ILEXP_LOCUS18266</name>
    <name evidence="4" type="ORF">ILEXP_LOCUS25080</name>
</gene>